<dbReference type="GO" id="GO:0005840">
    <property type="term" value="C:ribosome"/>
    <property type="evidence" value="ECO:0007669"/>
    <property type="project" value="UniProtKB-KW"/>
</dbReference>
<keyword evidence="3 4" id="KW-0687">Ribonucleoprotein</keyword>
<reference evidence="6" key="1">
    <citation type="submission" date="2020-02" db="EMBL/GenBank/DDBJ databases">
        <authorList>
            <person name="Meier V. D."/>
        </authorList>
    </citation>
    <scope>NUCLEOTIDE SEQUENCE</scope>
    <source>
        <strain evidence="6">AVDCRST_MAG20</strain>
    </source>
</reference>
<protein>
    <recommendedName>
        <fullName evidence="4">Large ribosomal subunit protein bL21</fullName>
    </recommendedName>
</protein>
<dbReference type="InterPro" id="IPR001787">
    <property type="entry name" value="Ribosomal_bL21"/>
</dbReference>
<comment type="function">
    <text evidence="4 5">This protein binds to 23S rRNA in the presence of protein L20.</text>
</comment>
<evidence type="ECO:0000256" key="3">
    <source>
        <dbReference type="ARBA" id="ARBA00023274"/>
    </source>
</evidence>
<evidence type="ECO:0000313" key="6">
    <source>
        <dbReference type="EMBL" id="CAA9239644.1"/>
    </source>
</evidence>
<dbReference type="GO" id="GO:0003735">
    <property type="term" value="F:structural constituent of ribosome"/>
    <property type="evidence" value="ECO:0007669"/>
    <property type="project" value="InterPro"/>
</dbReference>
<comment type="similarity">
    <text evidence="1 4 5">Belongs to the bacterial ribosomal protein bL21 family.</text>
</comment>
<dbReference type="EMBL" id="CADCSY010000074">
    <property type="protein sequence ID" value="CAA9239644.1"/>
    <property type="molecule type" value="Genomic_DNA"/>
</dbReference>
<dbReference type="PANTHER" id="PTHR21349">
    <property type="entry name" value="50S RIBOSOMAL PROTEIN L21"/>
    <property type="match status" value="1"/>
</dbReference>
<keyword evidence="4 5" id="KW-0699">rRNA-binding</keyword>
<dbReference type="NCBIfam" id="TIGR00061">
    <property type="entry name" value="L21"/>
    <property type="match status" value="1"/>
</dbReference>
<dbReference type="Pfam" id="PF00829">
    <property type="entry name" value="Ribosomal_L21p"/>
    <property type="match status" value="1"/>
</dbReference>
<evidence type="ECO:0000256" key="4">
    <source>
        <dbReference type="HAMAP-Rule" id="MF_01363"/>
    </source>
</evidence>
<sequence>MYAVIKTGGKQEKVTQGQRLDVELLGQEVDTEVSFTPILLVDGDRVLAAPDQLAGATVSARIVGQAKGPKIRGFTYKNKTNQRKRWGHRQKYATIEITGISGSAETEG</sequence>
<dbReference type="AlphaFoldDB" id="A0A6J4I190"/>
<keyword evidence="2 4" id="KW-0689">Ribosomal protein</keyword>
<dbReference type="InterPro" id="IPR036164">
    <property type="entry name" value="bL21-like_sf"/>
</dbReference>
<dbReference type="HAMAP" id="MF_01363">
    <property type="entry name" value="Ribosomal_bL21"/>
    <property type="match status" value="1"/>
</dbReference>
<dbReference type="GO" id="GO:0005737">
    <property type="term" value="C:cytoplasm"/>
    <property type="evidence" value="ECO:0007669"/>
    <property type="project" value="UniProtKB-ARBA"/>
</dbReference>
<dbReference type="GO" id="GO:0006412">
    <property type="term" value="P:translation"/>
    <property type="evidence" value="ECO:0007669"/>
    <property type="project" value="UniProtKB-UniRule"/>
</dbReference>
<dbReference type="GO" id="GO:0019843">
    <property type="term" value="F:rRNA binding"/>
    <property type="evidence" value="ECO:0007669"/>
    <property type="project" value="UniProtKB-UniRule"/>
</dbReference>
<dbReference type="SUPFAM" id="SSF141091">
    <property type="entry name" value="L21p-like"/>
    <property type="match status" value="1"/>
</dbReference>
<dbReference type="InterPro" id="IPR028909">
    <property type="entry name" value="bL21-like"/>
</dbReference>
<dbReference type="GO" id="GO:1990904">
    <property type="term" value="C:ribonucleoprotein complex"/>
    <property type="evidence" value="ECO:0007669"/>
    <property type="project" value="UniProtKB-KW"/>
</dbReference>
<gene>
    <name evidence="4" type="primary">rplU</name>
    <name evidence="6" type="ORF">AVDCRST_MAG20-1665</name>
</gene>
<evidence type="ECO:0000256" key="1">
    <source>
        <dbReference type="ARBA" id="ARBA00008563"/>
    </source>
</evidence>
<accession>A0A6J4I190</accession>
<proteinExistence type="inferred from homology"/>
<evidence type="ECO:0000256" key="2">
    <source>
        <dbReference type="ARBA" id="ARBA00022980"/>
    </source>
</evidence>
<organism evidence="6">
    <name type="scientific">uncultured Acidimicrobiales bacterium</name>
    <dbReference type="NCBI Taxonomy" id="310071"/>
    <lineage>
        <taxon>Bacteria</taxon>
        <taxon>Bacillati</taxon>
        <taxon>Actinomycetota</taxon>
        <taxon>Acidimicrobiia</taxon>
        <taxon>Acidimicrobiales</taxon>
        <taxon>environmental samples</taxon>
    </lineage>
</organism>
<name>A0A6J4I190_9ACTN</name>
<comment type="subunit">
    <text evidence="4">Part of the 50S ribosomal subunit. Contacts protein L20.</text>
</comment>
<evidence type="ECO:0000256" key="5">
    <source>
        <dbReference type="RuleBase" id="RU000562"/>
    </source>
</evidence>
<dbReference type="PANTHER" id="PTHR21349:SF0">
    <property type="entry name" value="LARGE RIBOSOMAL SUBUNIT PROTEIN BL21M"/>
    <property type="match status" value="1"/>
</dbReference>
<keyword evidence="4 5" id="KW-0694">RNA-binding</keyword>